<dbReference type="Proteomes" id="UP000085678">
    <property type="component" value="Unplaced"/>
</dbReference>
<evidence type="ECO:0000256" key="1">
    <source>
        <dbReference type="SAM" id="MobiDB-lite"/>
    </source>
</evidence>
<proteinExistence type="predicted"/>
<sequence>MLTITKTTSLIILWPIVGLLWPCQFGYGSSVYSTWCGRPRMVNVTVRKDILPGVAAPTDRPGLWCWQFTACSTVSRSPTCLCFGESYCRCHVCLSRANLVLSLSNEDKTRAEDDNSKLKKSEAVFNRFESKSGAEPKINYRPNGISLNKTRTPEIELNKHNNRLRRQSRRDGATGERLSTSNLTIPPGMRVFSPWTPQTRIPPGKPNTPLGPTGPIPVRPGEPQERPTIPRNGKSSQAQNRTLALCIPGKSREFCIGRGMLSFLMTETPPLRGSFSLLKSRDSLYPILKAENGRLQSSRRQGSRGPTDTSGTDGSQISKEVVEVDVDDNRACQGVMMFSKPEPWQYTHDDVTVTMEPVVFGGQHQMLPVRICAWRVQQDQDIGITLNGITSSASWTQLYRCCGNTGESNTGFTCVEDYREVPVVYQCQGGQCPTEYKGPAQKLHLVSIPVACICKNI</sequence>
<feature type="region of interest" description="Disordered" evidence="1">
    <location>
        <begin position="159"/>
        <end position="237"/>
    </location>
</feature>
<accession>A0A1S3JG42</accession>
<dbReference type="GeneID" id="106172936"/>
<dbReference type="InParanoid" id="A0A1S3JG42"/>
<dbReference type="AlphaFoldDB" id="A0A1S3JG42"/>
<evidence type="ECO:0000313" key="2">
    <source>
        <dbReference type="Proteomes" id="UP000085678"/>
    </source>
</evidence>
<feature type="region of interest" description="Disordered" evidence="1">
    <location>
        <begin position="290"/>
        <end position="317"/>
    </location>
</feature>
<feature type="compositionally biased region" description="Low complexity" evidence="1">
    <location>
        <begin position="293"/>
        <end position="305"/>
    </location>
</feature>
<evidence type="ECO:0000313" key="3">
    <source>
        <dbReference type="RefSeq" id="XP_013409328.1"/>
    </source>
</evidence>
<dbReference type="KEGG" id="lak:106172936"/>
<dbReference type="RefSeq" id="XP_013409328.1">
    <property type="nucleotide sequence ID" value="XM_013553874.1"/>
</dbReference>
<name>A0A1S3JG42_LINAN</name>
<reference evidence="3" key="1">
    <citation type="submission" date="2025-08" db="UniProtKB">
        <authorList>
            <consortium name="RefSeq"/>
        </authorList>
    </citation>
    <scope>IDENTIFICATION</scope>
    <source>
        <tissue evidence="3">Gonads</tissue>
    </source>
</reference>
<feature type="compositionally biased region" description="Polar residues" evidence="1">
    <location>
        <begin position="306"/>
        <end position="317"/>
    </location>
</feature>
<keyword evidence="2" id="KW-1185">Reference proteome</keyword>
<protein>
    <submittedName>
        <fullName evidence="3">Uncharacterized protein LOC106172936</fullName>
    </submittedName>
</protein>
<organism evidence="2 3">
    <name type="scientific">Lingula anatina</name>
    <name type="common">Brachiopod</name>
    <name type="synonym">Lingula unguis</name>
    <dbReference type="NCBI Taxonomy" id="7574"/>
    <lineage>
        <taxon>Eukaryota</taxon>
        <taxon>Metazoa</taxon>
        <taxon>Spiralia</taxon>
        <taxon>Lophotrochozoa</taxon>
        <taxon>Brachiopoda</taxon>
        <taxon>Linguliformea</taxon>
        <taxon>Lingulata</taxon>
        <taxon>Lingulida</taxon>
        <taxon>Linguloidea</taxon>
        <taxon>Lingulidae</taxon>
        <taxon>Lingula</taxon>
    </lineage>
</organism>
<gene>
    <name evidence="3" type="primary">LOC106172936</name>
</gene>